<evidence type="ECO:0000313" key="3">
    <source>
        <dbReference type="EMBL" id="RXH83145.1"/>
    </source>
</evidence>
<dbReference type="EMBL" id="RDQH01000337">
    <property type="protein sequence ID" value="RXH83145.1"/>
    <property type="molecule type" value="Genomic_DNA"/>
</dbReference>
<sequence>MILPGLATLATSPWDDKDFITVKCGKEIHDAIFQPRDADQVSLPCCRRLQKMGHDCHKALVDRSLQAPLSKVEKLQAQINSWNIWRGCFPTSKK</sequence>
<dbReference type="Proteomes" id="UP000290289">
    <property type="component" value="Chromosome 11"/>
</dbReference>
<organism evidence="3 4">
    <name type="scientific">Malus domestica</name>
    <name type="common">Apple</name>
    <name type="synonym">Pyrus malus</name>
    <dbReference type="NCBI Taxonomy" id="3750"/>
    <lineage>
        <taxon>Eukaryota</taxon>
        <taxon>Viridiplantae</taxon>
        <taxon>Streptophyta</taxon>
        <taxon>Embryophyta</taxon>
        <taxon>Tracheophyta</taxon>
        <taxon>Spermatophyta</taxon>
        <taxon>Magnoliopsida</taxon>
        <taxon>eudicotyledons</taxon>
        <taxon>Gunneridae</taxon>
        <taxon>Pentapetalae</taxon>
        <taxon>rosids</taxon>
        <taxon>fabids</taxon>
        <taxon>Rosales</taxon>
        <taxon>Rosaceae</taxon>
        <taxon>Amygdaloideae</taxon>
        <taxon>Maleae</taxon>
        <taxon>Malus</taxon>
    </lineage>
</organism>
<feature type="domain" description="Prolamin-like" evidence="2">
    <location>
        <begin position="22"/>
        <end position="75"/>
    </location>
</feature>
<dbReference type="AlphaFoldDB" id="A0A498ILX2"/>
<accession>A0A498ILX2</accession>
<keyword evidence="1" id="KW-0732">Signal</keyword>
<protein>
    <recommendedName>
        <fullName evidence="2">Prolamin-like domain-containing protein</fullName>
    </recommendedName>
</protein>
<keyword evidence="4" id="KW-1185">Reference proteome</keyword>
<evidence type="ECO:0000259" key="2">
    <source>
        <dbReference type="Pfam" id="PF05617"/>
    </source>
</evidence>
<name>A0A498ILX2_MALDO</name>
<dbReference type="InterPro" id="IPR008502">
    <property type="entry name" value="Prolamin-like"/>
</dbReference>
<evidence type="ECO:0000313" key="4">
    <source>
        <dbReference type="Proteomes" id="UP000290289"/>
    </source>
</evidence>
<dbReference type="Pfam" id="PF05617">
    <property type="entry name" value="Prolamin_like"/>
    <property type="match status" value="1"/>
</dbReference>
<dbReference type="PANTHER" id="PTHR31951:SF22">
    <property type="entry name" value="ECA1 GAMETOGENESIS RELATED FAMILY"/>
    <property type="match status" value="1"/>
</dbReference>
<comment type="caution">
    <text evidence="3">The sequence shown here is derived from an EMBL/GenBank/DDBJ whole genome shotgun (WGS) entry which is preliminary data.</text>
</comment>
<reference evidence="3 4" key="1">
    <citation type="submission" date="2018-10" db="EMBL/GenBank/DDBJ databases">
        <title>A high-quality apple genome assembly.</title>
        <authorList>
            <person name="Hu J."/>
        </authorList>
    </citation>
    <scope>NUCLEOTIDE SEQUENCE [LARGE SCALE GENOMIC DNA]</scope>
    <source>
        <strain evidence="4">cv. HFTH1</strain>
        <tissue evidence="3">Young leaf</tissue>
    </source>
</reference>
<dbReference type="PANTHER" id="PTHR31951">
    <property type="entry name" value="BIFUNCTIONAL INHIBITOR/LIPID-TRANSFER PROTEIN/SEED STORAGE 2S ALBUMIN SUPERFAMILY PROTEIN-RELATED"/>
    <property type="match status" value="1"/>
</dbReference>
<proteinExistence type="predicted"/>
<gene>
    <name evidence="3" type="ORF">DVH24_003643</name>
</gene>
<evidence type="ECO:0000256" key="1">
    <source>
        <dbReference type="ARBA" id="ARBA00022729"/>
    </source>
</evidence>